<dbReference type="AlphaFoldDB" id="A0AA40BGK1"/>
<reference evidence="1" key="1">
    <citation type="submission" date="2023-06" db="EMBL/GenBank/DDBJ databases">
        <title>Genome-scale phylogeny and comparative genomics of the fungal order Sordariales.</title>
        <authorList>
            <consortium name="Lawrence Berkeley National Laboratory"/>
            <person name="Hensen N."/>
            <person name="Bonometti L."/>
            <person name="Westerberg I."/>
            <person name="Brannstrom I.O."/>
            <person name="Guillou S."/>
            <person name="Cros-Aarteil S."/>
            <person name="Calhoun S."/>
            <person name="Haridas S."/>
            <person name="Kuo A."/>
            <person name="Mondo S."/>
            <person name="Pangilinan J."/>
            <person name="Riley R."/>
            <person name="LaButti K."/>
            <person name="Andreopoulos B."/>
            <person name="Lipzen A."/>
            <person name="Chen C."/>
            <person name="Yanf M."/>
            <person name="Daum C."/>
            <person name="Ng V."/>
            <person name="Clum A."/>
            <person name="Steindorff A."/>
            <person name="Ohm R."/>
            <person name="Martin F."/>
            <person name="Silar P."/>
            <person name="Natvig D."/>
            <person name="Lalanne C."/>
            <person name="Gautier V."/>
            <person name="Ament-velasquez S.L."/>
            <person name="Kruys A."/>
            <person name="Hutchinson M.I."/>
            <person name="Powell A.J."/>
            <person name="Barry K."/>
            <person name="Miller A.N."/>
            <person name="Grigoriev I.V."/>
            <person name="Debuchy R."/>
            <person name="Gladieux P."/>
            <person name="Thoren M.H."/>
            <person name="Johannesson H."/>
        </authorList>
    </citation>
    <scope>NUCLEOTIDE SEQUENCE</scope>
    <source>
        <strain evidence="1">SMH2392-1A</strain>
    </source>
</reference>
<name>A0AA40BGK1_9PEZI</name>
<evidence type="ECO:0000313" key="1">
    <source>
        <dbReference type="EMBL" id="KAK0733553.1"/>
    </source>
</evidence>
<dbReference type="GeneID" id="85327851"/>
<gene>
    <name evidence="1" type="ORF">B0T26DRAFT_745588</name>
</gene>
<keyword evidence="2" id="KW-1185">Reference proteome</keyword>
<evidence type="ECO:0000313" key="2">
    <source>
        <dbReference type="Proteomes" id="UP001172101"/>
    </source>
</evidence>
<sequence>MGSVSNSLPTLANFSLNISSIAGTSSTRIISIAGTSSIAGTTSIAGVGFGTRNSSIAGTSSIACISSRTSLILTGTVFGTRTSIVTHVGISSKLIKTTNGSRIGTGGKMSSRAAFLNRTACITRAAFSAWSNSAVEMSCAARTYSGARINFGTRDMSWAGAGVGANVDGRIAIIEIDAIVGFIVGIGARSDPSARIRTRVESSAIKFNCHRVVGIVTASGIIMTTRVIDERVTELGVVWYSTEYLTWLANLNRSMKSLTGSANITSLSDSNNEKHPASCVVRNRMTSYLKNPTYFIF</sequence>
<proteinExistence type="predicted"/>
<accession>A0AA40BGK1</accession>
<protein>
    <submittedName>
        <fullName evidence="1">Uncharacterized protein</fullName>
    </submittedName>
</protein>
<comment type="caution">
    <text evidence="1">The sequence shown here is derived from an EMBL/GenBank/DDBJ whole genome shotgun (WGS) entry which is preliminary data.</text>
</comment>
<organism evidence="1 2">
    <name type="scientific">Lasiosphaeria miniovina</name>
    <dbReference type="NCBI Taxonomy" id="1954250"/>
    <lineage>
        <taxon>Eukaryota</taxon>
        <taxon>Fungi</taxon>
        <taxon>Dikarya</taxon>
        <taxon>Ascomycota</taxon>
        <taxon>Pezizomycotina</taxon>
        <taxon>Sordariomycetes</taxon>
        <taxon>Sordariomycetidae</taxon>
        <taxon>Sordariales</taxon>
        <taxon>Lasiosphaeriaceae</taxon>
        <taxon>Lasiosphaeria</taxon>
    </lineage>
</organism>
<dbReference type="Proteomes" id="UP001172101">
    <property type="component" value="Unassembled WGS sequence"/>
</dbReference>
<dbReference type="EMBL" id="JAUIRO010000001">
    <property type="protein sequence ID" value="KAK0733553.1"/>
    <property type="molecule type" value="Genomic_DNA"/>
</dbReference>
<dbReference type="RefSeq" id="XP_060302430.1">
    <property type="nucleotide sequence ID" value="XM_060444581.1"/>
</dbReference>